<evidence type="ECO:0000256" key="1">
    <source>
        <dbReference type="SAM" id="Phobius"/>
    </source>
</evidence>
<dbReference type="Proteomes" id="UP000001726">
    <property type="component" value="Chromosome"/>
</dbReference>
<evidence type="ECO:0000313" key="3">
    <source>
        <dbReference type="Proteomes" id="UP000001726"/>
    </source>
</evidence>
<dbReference type="OrthoDB" id="6742917at2"/>
<dbReference type="Gene3D" id="2.180.10.10">
    <property type="entry name" value="RHS repeat-associated core"/>
    <property type="match status" value="1"/>
</dbReference>
<protein>
    <submittedName>
        <fullName evidence="2">Nematicidal protein 2</fullName>
    </submittedName>
</protein>
<dbReference type="EMBL" id="CU468135">
    <property type="protein sequence ID" value="CAO97329.1"/>
    <property type="molecule type" value="Genomic_DNA"/>
</dbReference>
<dbReference type="HOGENOM" id="CLU_002146_1_0_6"/>
<dbReference type="PANTHER" id="PTHR32305">
    <property type="match status" value="1"/>
</dbReference>
<keyword evidence="1" id="KW-1133">Transmembrane helix</keyword>
<reference evidence="2 3" key="1">
    <citation type="journal article" date="2008" name="Environ. Microbiol.">
        <title>The genome of Erwinia tasmaniensis strain Et1/99, a non-pathogenic bacterium in the genus Erwinia.</title>
        <authorList>
            <person name="Kube M."/>
            <person name="Migdoll A.M."/>
            <person name="Mueller I."/>
            <person name="Kuhl H."/>
            <person name="Beck A."/>
            <person name="Reinhardt R."/>
            <person name="Geider K."/>
        </authorList>
    </citation>
    <scope>NUCLEOTIDE SEQUENCE [LARGE SCALE GENOMIC DNA]</scope>
    <source>
        <strain evidence="3">DSM 17950 / CFBP 7177 / CIP 109463 / NCPPB 4357 / Et1/99</strain>
    </source>
</reference>
<dbReference type="NCBIfam" id="TIGR01643">
    <property type="entry name" value="YD_repeat_2x"/>
    <property type="match status" value="1"/>
</dbReference>
<dbReference type="RefSeq" id="WP_012441998.1">
    <property type="nucleotide sequence ID" value="NC_010694.1"/>
</dbReference>
<dbReference type="eggNOG" id="COG3209">
    <property type="taxonomic scope" value="Bacteria"/>
</dbReference>
<dbReference type="PANTHER" id="PTHR32305:SF15">
    <property type="entry name" value="PROTEIN RHSA-RELATED"/>
    <property type="match status" value="1"/>
</dbReference>
<gene>
    <name evidence="2" type="primary">xnp2</name>
    <name evidence="2" type="ordered locus">ETA_22830</name>
</gene>
<dbReference type="NCBIfam" id="TIGR03696">
    <property type="entry name" value="Rhs_assc_core"/>
    <property type="match status" value="1"/>
</dbReference>
<organism evidence="2 3">
    <name type="scientific">Erwinia tasmaniensis (strain DSM 17950 / CFBP 7177 / CIP 109463 / NCPPB 4357 / Et1/99)</name>
    <dbReference type="NCBI Taxonomy" id="465817"/>
    <lineage>
        <taxon>Bacteria</taxon>
        <taxon>Pseudomonadati</taxon>
        <taxon>Pseudomonadota</taxon>
        <taxon>Gammaproteobacteria</taxon>
        <taxon>Enterobacterales</taxon>
        <taxon>Erwiniaceae</taxon>
        <taxon>Erwinia</taxon>
    </lineage>
</organism>
<sequence>MEDITKKNENININIQQDNFISACMSGVDPRNGVFNHATTIFDYSSVISEAKFSFVLNYNSKAIYADQGYGYGFTDNLSRYDEKKKILTLSSGQVYSILNDSEDKQPVLIDYNFESFTFTKVRINSLPNIRCIYYIKHMDGVVEKLENRDLQGITQDCFVPTVIYHGIISEIIMRWDYSDGIPYLQAVMEKNSDVGKNKYLLVFTKIDESERKIRVFEDESYGYDVLLRKNKKNLLFLIRNYGFDNSGKYCWDFKYSNKQGKGRLLIEIDYPCGRKDRVEYIRARDKFNSHLVGDLKLYKVRRYFITPYPDSAAKKIVTQYTFNLSQNDMRYSSIEEYMDLKFRVIKIIHRNYNKFHLLVAETTEMGLAITEVVYTYENCDEGKALSQQPCNYQCITEINKISTDKAIVKNNQRHEVANMSYDERGNLTRQIDNDITIFFTYIYKVNNSGKVVDIPNGMSLMKSIEIMYLKSPGNNIIKEYEYELFLSPDSPLGKNEKISTYKLVPVREETRINNILIKSTSFEYFKLISRKAQIGKLKSLSIQLFDKLIVKNLNWSGEYYNSELILYIKTEVKGLVINEVIVWDVVTGLLKSSIDSLNRKCEYKKDKVGRVLSEKIISNIHDKVKSKVFEYKYEYKIDNAIGGFVYEKKTTDLHNRSIYERYDGLGRLQSVAMSKIEGEREKILHAYKYDDLSRLDYEEHFSYGKDERFSYISIYSYDDWGYIKSIKHNDGVEENIVTDVINRTKAHWLAYGNEIINETLITFDKNNEPISYRRFFLNGEYLQVTIERDFCGRMVKYHDEIGNITQYEYDLFDRINKIHFPDDSEIIKEYNKYSDDHLIEKLVFRSSDGNELDIGTQSFDELNRLIESKSYGVITKYTYSLHYPLPDMTFFTDGTSHIYKNDYGLQDNVLSVIDNKNKFSKTFKYSELDGSLIESKFVTPRDIYIEKINENVKENSVTIKTKFIHDGRVIDLLYRQIDNYNNEGIYKIIDETNAEYLYLRDGFGRIKEMRSGETITEISYDIFSRISQISECDADSKSVIEYVYDEFSREKTRRVSLFFERGNGEKFINNPDVIFSIYSNYYNNNLIKSRIIEQYKKDKKIEVRKEYFNYDIMNRISFYECNGTSAIKGEGKKAIKSIGYSYDEVGNISYTDTAHTDGSKVRLSFHYKENNPFLLSWVQNESTLDITQNEFNSLGFLINKTYTKRVNADFSTKLNVDFYYNIFFNLSSVRNTTSGTNTRPESQNIVYRYGASEKIFFRKSVADKAKKEEVFTHRGYGDEIVNLIDFKDQSKYKKIYSLYGAAKKIVQKTDDHSINSTILTNDSGSPIYTIRYWNGKYVSSTYSSVGVYGSTEEKEMQPGLNGCLYDGENGSYLLGPRLYDPYTMRFTTPDSLSPFDGGNINPYIFCNNNPVNSNDSTGYITWESWRRIVYTGAVMSIATGIITLGFSIAMSSVLMSAVSIMQIVGGAMTIFDIKNHDNSGLVVHGIYTVLDMGLSLFSMHKIFKLPLSKNLNRIFDLNRSLKKIRTLPVNKNRKKLSGINYLGRGVSVFTDSYKQKPRLNIYSHGKKTALIETRIDKSGKIREVGRMSSKSLDDLLNNSGGIKYDDYASIRLIACHSGDSRYFKSALGYDMHQITGLPVKAFHGKVTIFGIPPETLQSYFERFSSDPHSLHNIRKMFSSDFKIVHDSNYSPRYFS</sequence>
<evidence type="ECO:0000313" key="2">
    <source>
        <dbReference type="EMBL" id="CAO97329.1"/>
    </source>
</evidence>
<dbReference type="KEGG" id="eta:ETA_22830"/>
<dbReference type="InterPro" id="IPR006530">
    <property type="entry name" value="YD"/>
</dbReference>
<dbReference type="InterPro" id="IPR050708">
    <property type="entry name" value="T6SS_VgrG/RHS"/>
</dbReference>
<name>B2VBS8_ERWT9</name>
<feature type="transmembrane region" description="Helical" evidence="1">
    <location>
        <begin position="1484"/>
        <end position="1504"/>
    </location>
</feature>
<dbReference type="STRING" id="465817.ETA_22830"/>
<keyword evidence="3" id="KW-1185">Reference proteome</keyword>
<keyword evidence="1" id="KW-0812">Transmembrane</keyword>
<accession>B2VBS8</accession>
<keyword evidence="1" id="KW-0472">Membrane</keyword>
<dbReference type="InterPro" id="IPR022385">
    <property type="entry name" value="Rhs_assc_core"/>
</dbReference>
<proteinExistence type="predicted"/>